<dbReference type="PANTHER" id="PTHR46040:SF3">
    <property type="entry name" value="HIGH MOBILITY GROUP PROTEIN 2"/>
    <property type="match status" value="1"/>
</dbReference>
<dbReference type="Gene3D" id="1.10.30.10">
    <property type="entry name" value="High mobility group box domain"/>
    <property type="match status" value="1"/>
</dbReference>
<evidence type="ECO:0000313" key="8">
    <source>
        <dbReference type="EMBL" id="GES90920.1"/>
    </source>
</evidence>
<evidence type="ECO:0000256" key="1">
    <source>
        <dbReference type="ARBA" id="ARBA00023125"/>
    </source>
</evidence>
<dbReference type="CDD" id="cd00084">
    <property type="entry name" value="HMG-box_SF"/>
    <property type="match status" value="1"/>
</dbReference>
<keyword evidence="9" id="KW-1185">Reference proteome</keyword>
<dbReference type="STRING" id="94130.A0A2Z6QT34"/>
<protein>
    <submittedName>
        <fullName evidence="8">Non-histone chromosomal protein 6</fullName>
    </submittedName>
</protein>
<feature type="region of interest" description="Disordered" evidence="5">
    <location>
        <begin position="1"/>
        <end position="50"/>
    </location>
</feature>
<evidence type="ECO:0000256" key="4">
    <source>
        <dbReference type="SAM" id="Coils"/>
    </source>
</evidence>
<proteinExistence type="predicted"/>
<evidence type="ECO:0000313" key="9">
    <source>
        <dbReference type="Proteomes" id="UP000247702"/>
    </source>
</evidence>
<dbReference type="PROSITE" id="PS50118">
    <property type="entry name" value="HMG_BOX_2"/>
    <property type="match status" value="1"/>
</dbReference>
<dbReference type="GO" id="GO:0010468">
    <property type="term" value="P:regulation of gene expression"/>
    <property type="evidence" value="ECO:0007669"/>
    <property type="project" value="TreeGrafter"/>
</dbReference>
<feature type="compositionally biased region" description="Polar residues" evidence="5">
    <location>
        <begin position="1"/>
        <end position="17"/>
    </location>
</feature>
<dbReference type="InterPro" id="IPR051965">
    <property type="entry name" value="ChromReg_NeuronalGeneExpr"/>
</dbReference>
<dbReference type="AlphaFoldDB" id="A0A2Z6QT34"/>
<dbReference type="SMART" id="SM00398">
    <property type="entry name" value="HMG"/>
    <property type="match status" value="1"/>
</dbReference>
<dbReference type="EMBL" id="BLAL01000197">
    <property type="protein sequence ID" value="GES90920.1"/>
    <property type="molecule type" value="Genomic_DNA"/>
</dbReference>
<dbReference type="Proteomes" id="UP000615446">
    <property type="component" value="Unassembled WGS sequence"/>
</dbReference>
<keyword evidence="2 3" id="KW-0539">Nucleus</keyword>
<comment type="caution">
    <text evidence="7">The sequence shown here is derived from an EMBL/GenBank/DDBJ whole genome shotgun (WGS) entry which is preliminary data.</text>
</comment>
<dbReference type="OrthoDB" id="1919336at2759"/>
<dbReference type="GO" id="GO:0005634">
    <property type="term" value="C:nucleus"/>
    <property type="evidence" value="ECO:0007669"/>
    <property type="project" value="UniProtKB-UniRule"/>
</dbReference>
<keyword evidence="4" id="KW-0175">Coiled coil</keyword>
<dbReference type="SUPFAM" id="SSF47095">
    <property type="entry name" value="HMG-box"/>
    <property type="match status" value="1"/>
</dbReference>
<organism evidence="7 9">
    <name type="scientific">Rhizophagus clarus</name>
    <dbReference type="NCBI Taxonomy" id="94130"/>
    <lineage>
        <taxon>Eukaryota</taxon>
        <taxon>Fungi</taxon>
        <taxon>Fungi incertae sedis</taxon>
        <taxon>Mucoromycota</taxon>
        <taxon>Glomeromycotina</taxon>
        <taxon>Glomeromycetes</taxon>
        <taxon>Glomerales</taxon>
        <taxon>Glomeraceae</taxon>
        <taxon>Rhizophagus</taxon>
    </lineage>
</organism>
<sequence>MEPSTYTEKQNQQQRQKTSPLSSTTIPPTPPSTTNNTPAPNSNIGLASRGEIIPIKKRDIAYDGAETKEISCTNNSKDSQSKKNLRKRKINNNNSNEKREKEKVEGRNSKSKKARVNDMIKLKRPKNPYLFFAKENREEFHTKYSNALSREISSLLGKAWKELSDEEKKPYIKMAQDERKEYDLAINELKKLNKNILNEEKEDIDFSHDILSNQCVNFKTLLGSPVSFGPFEANLETNNEISSQGGDSIEAYVPNEIKSSESPLGIYQAKESTIVDNTDASQQPQQSQQSQPVHDNMGTPFPYEEQNNFMQIQHSFQSLQQSQPNLQSNDMQFDLQTSQHQFLNKPHCLYNTNMVNPQLLDQQKIQFMKSQEGLQMQEGMPIVQQNQACQQQFQQPMPYASSHVQPFDHKLYSNNCDNSHDMKIQNMPETFNYVSAQSYMSPIPQMQQMSYQRHQSCMQQMMCQHHMQPSWQNPSFIQAQTNHQITPLQPSTRYNQMQYNPMQYNQMQYNQPMNSYREMLPLYGTGIGMSQFMPPHQIQYGQMPQVMQTPMVNDKQPKMDMYDMCQYQNPHHHMNWKAC</sequence>
<dbReference type="EMBL" id="BEXD01001247">
    <property type="protein sequence ID" value="GBB93160.1"/>
    <property type="molecule type" value="Genomic_DNA"/>
</dbReference>
<evidence type="ECO:0000256" key="3">
    <source>
        <dbReference type="PROSITE-ProRule" id="PRU00267"/>
    </source>
</evidence>
<dbReference type="InterPro" id="IPR036910">
    <property type="entry name" value="HMG_box_dom_sf"/>
</dbReference>
<feature type="coiled-coil region" evidence="4">
    <location>
        <begin position="172"/>
        <end position="202"/>
    </location>
</feature>
<gene>
    <name evidence="8" type="ORF">RCL2_001775000</name>
    <name evidence="7" type="ORF">RclHR1_02120012</name>
</gene>
<dbReference type="Pfam" id="PF00505">
    <property type="entry name" value="HMG_box"/>
    <property type="match status" value="1"/>
</dbReference>
<dbReference type="Proteomes" id="UP000247702">
    <property type="component" value="Unassembled WGS sequence"/>
</dbReference>
<reference evidence="7 9" key="1">
    <citation type="submission" date="2017-11" db="EMBL/GenBank/DDBJ databases">
        <title>The genome of Rhizophagus clarus HR1 reveals common genetic basis of auxotrophy among arbuscular mycorrhizal fungi.</title>
        <authorList>
            <person name="Kobayashi Y."/>
        </authorList>
    </citation>
    <scope>NUCLEOTIDE SEQUENCE [LARGE SCALE GENOMIC DNA]</scope>
    <source>
        <strain evidence="7 9">HR1</strain>
    </source>
</reference>
<reference evidence="8" key="2">
    <citation type="submission" date="2019-10" db="EMBL/GenBank/DDBJ databases">
        <title>Conservation and host-specific expression of non-tandemly repeated heterogenous ribosome RNA gene in arbuscular mycorrhizal fungi.</title>
        <authorList>
            <person name="Maeda T."/>
            <person name="Kobayashi Y."/>
            <person name="Nakagawa T."/>
            <person name="Ezawa T."/>
            <person name="Yamaguchi K."/>
            <person name="Bino T."/>
            <person name="Nishimoto Y."/>
            <person name="Shigenobu S."/>
            <person name="Kawaguchi M."/>
        </authorList>
    </citation>
    <scope>NUCLEOTIDE SEQUENCE</scope>
    <source>
        <strain evidence="8">HR1</strain>
    </source>
</reference>
<accession>A0A2Z6QT34</accession>
<evidence type="ECO:0000256" key="2">
    <source>
        <dbReference type="ARBA" id="ARBA00023242"/>
    </source>
</evidence>
<evidence type="ECO:0000313" key="7">
    <source>
        <dbReference type="EMBL" id="GBB93160.1"/>
    </source>
</evidence>
<dbReference type="InterPro" id="IPR009071">
    <property type="entry name" value="HMG_box_dom"/>
</dbReference>
<feature type="region of interest" description="Disordered" evidence="5">
    <location>
        <begin position="71"/>
        <end position="114"/>
    </location>
</feature>
<feature type="compositionally biased region" description="Basic and acidic residues" evidence="5">
    <location>
        <begin position="96"/>
        <end position="108"/>
    </location>
</feature>
<evidence type="ECO:0000256" key="5">
    <source>
        <dbReference type="SAM" id="MobiDB-lite"/>
    </source>
</evidence>
<feature type="region of interest" description="Disordered" evidence="5">
    <location>
        <begin position="276"/>
        <end position="300"/>
    </location>
</feature>
<dbReference type="GO" id="GO:0003677">
    <property type="term" value="F:DNA binding"/>
    <property type="evidence" value="ECO:0007669"/>
    <property type="project" value="UniProtKB-UniRule"/>
</dbReference>
<feature type="compositionally biased region" description="Low complexity" evidence="5">
    <location>
        <begin position="18"/>
        <end position="43"/>
    </location>
</feature>
<feature type="domain" description="HMG box" evidence="6">
    <location>
        <begin position="122"/>
        <end position="190"/>
    </location>
</feature>
<evidence type="ECO:0000259" key="6">
    <source>
        <dbReference type="PROSITE" id="PS50118"/>
    </source>
</evidence>
<keyword evidence="1 3" id="KW-0238">DNA-binding</keyword>
<feature type="compositionally biased region" description="Low complexity" evidence="5">
    <location>
        <begin position="281"/>
        <end position="292"/>
    </location>
</feature>
<feature type="DNA-binding region" description="HMG box" evidence="3">
    <location>
        <begin position="122"/>
        <end position="190"/>
    </location>
</feature>
<dbReference type="PANTHER" id="PTHR46040">
    <property type="entry name" value="HIGH MOBILITY GROUP PROTEIN 2"/>
    <property type="match status" value="1"/>
</dbReference>
<name>A0A2Z6QT34_9GLOM</name>